<keyword evidence="4" id="KW-0813">Transport</keyword>
<keyword evidence="5" id="KW-1134">Transmembrane beta strand</keyword>
<evidence type="ECO:0000256" key="3">
    <source>
        <dbReference type="ARBA" id="ARBA00005848"/>
    </source>
</evidence>
<keyword evidence="10" id="KW-0998">Cell outer membrane</keyword>
<dbReference type="InterPro" id="IPR008640">
    <property type="entry name" value="Adhesin_Head_dom"/>
</dbReference>
<keyword evidence="7 11" id="KW-0732">Signal</keyword>
<evidence type="ECO:0000256" key="10">
    <source>
        <dbReference type="ARBA" id="ARBA00023237"/>
    </source>
</evidence>
<dbReference type="Pfam" id="PF05658">
    <property type="entry name" value="YadA_head"/>
    <property type="match status" value="7"/>
</dbReference>
<feature type="signal peptide" evidence="11">
    <location>
        <begin position="1"/>
        <end position="24"/>
    </location>
</feature>
<evidence type="ECO:0000256" key="11">
    <source>
        <dbReference type="SAM" id="SignalP"/>
    </source>
</evidence>
<dbReference type="EMBL" id="CP020452">
    <property type="protein sequence ID" value="ARC52085.1"/>
    <property type="molecule type" value="Genomic_DNA"/>
</dbReference>
<feature type="domain" description="Trimeric autotransporter adhesin YadA-like head" evidence="13">
    <location>
        <begin position="47"/>
        <end position="71"/>
    </location>
</feature>
<evidence type="ECO:0000256" key="9">
    <source>
        <dbReference type="ARBA" id="ARBA00023136"/>
    </source>
</evidence>
<feature type="domain" description="Trimeric autotransporter adhesin YadA-like C-terminal membrane anchor" evidence="12">
    <location>
        <begin position="384"/>
        <end position="443"/>
    </location>
</feature>
<dbReference type="SUPFAM" id="SSF101967">
    <property type="entry name" value="Adhesin YadA, collagen-binding domain"/>
    <property type="match status" value="3"/>
</dbReference>
<dbReference type="RefSeq" id="WP_080614429.1">
    <property type="nucleotide sequence ID" value="NZ_CP020452.2"/>
</dbReference>
<name>A0ABN4YC12_NEIMU</name>
<organism evidence="15 16">
    <name type="scientific">Neisseria mucosa</name>
    <dbReference type="NCBI Taxonomy" id="488"/>
    <lineage>
        <taxon>Bacteria</taxon>
        <taxon>Pseudomonadati</taxon>
        <taxon>Pseudomonadota</taxon>
        <taxon>Betaproteobacteria</taxon>
        <taxon>Neisseriales</taxon>
        <taxon>Neisseriaceae</taxon>
        <taxon>Neisseria</taxon>
    </lineage>
</organism>
<evidence type="ECO:0000256" key="4">
    <source>
        <dbReference type="ARBA" id="ARBA00022448"/>
    </source>
</evidence>
<evidence type="ECO:0000256" key="6">
    <source>
        <dbReference type="ARBA" id="ARBA00022692"/>
    </source>
</evidence>
<dbReference type="Pfam" id="PF05662">
    <property type="entry name" value="YadA_stalk"/>
    <property type="match status" value="1"/>
</dbReference>
<protein>
    <submittedName>
        <fullName evidence="15">Adhesin</fullName>
    </submittedName>
</protein>
<accession>A0ABN4YC12</accession>
<feature type="domain" description="Trimeric autotransporter adhesin YadA-like head" evidence="13">
    <location>
        <begin position="185"/>
        <end position="210"/>
    </location>
</feature>
<reference evidence="16" key="1">
    <citation type="submission" date="2017-03" db="EMBL/GenBank/DDBJ databases">
        <title>FDA dAtabase for Regulatory Grade micrObial Sequences (FDA-ARGOS): Supporting development and validation of Infectious Disease Dx tests.</title>
        <authorList>
            <person name="Campos J."/>
            <person name="Goldberg B."/>
            <person name="Tallon L."/>
            <person name="Sadzewicz L."/>
            <person name="Sengamalay N."/>
            <person name="Ott S."/>
            <person name="Godinez A."/>
            <person name="Nagaraj S."/>
            <person name="Vyas G."/>
            <person name="Aluvathingal J."/>
            <person name="Nadendla S."/>
            <person name="Geyer C."/>
            <person name="Nandy P."/>
            <person name="Hobson J."/>
            <person name="Sichtig H."/>
        </authorList>
    </citation>
    <scope>NUCLEOTIDE SEQUENCE [LARGE SCALE GENOMIC DNA]</scope>
    <source>
        <strain evidence="16">FDAARGOS_260</strain>
    </source>
</reference>
<dbReference type="InterPro" id="IPR011049">
    <property type="entry name" value="Serralysin-like_metalloprot_C"/>
</dbReference>
<feature type="domain" description="Trimeric autotransporter adhesin YadA-like head" evidence="13">
    <location>
        <begin position="157"/>
        <end position="179"/>
    </location>
</feature>
<sequence length="443" mass="43330">MKLNLSVKPLCLVLSLVFANVCVAEGIATGTMHKNGSVALGKESKAGENATALGDKAAAAGYKSVAAGYDSNASGLSASVFGSEAKAEALRTVAVGFRANAKGTNDIAVGGASKASGGQSVAVGLMSQATGLRSIAVGESAKAGDIDAVAFGRGSEANALSSTAVGDRAKANGTQAVALASAAEANGYQAVAVGTRAVAEETNSVALGVESSSTALNGLAAGTRARVRKSGGTALGAGAAAFEEKSAALGYKAEARQQNSVAIGTDSVADTAAGVAGHDFSTGAASTETGKAWVSTLGAVSVGSEQNSRQITNVAAGKEDTDAVNVAQVKSLARQTQSSLAAAESNHQTQIAALRNEAKVRMDKLEERADSGSAAAIAVGSLGQAYQPGQGAVSVASGIWRGKSGYAVGISKVSASGKWLVKGSAVGAAKGGVGGGASVTYLW</sequence>
<feature type="domain" description="Trimeric autotransporter adhesin YadA-like head" evidence="13">
    <location>
        <begin position="129"/>
        <end position="155"/>
    </location>
</feature>
<evidence type="ECO:0000259" key="12">
    <source>
        <dbReference type="Pfam" id="PF03895"/>
    </source>
</evidence>
<keyword evidence="9" id="KW-0472">Membrane</keyword>
<dbReference type="InterPro" id="IPR045584">
    <property type="entry name" value="Pilin-like"/>
</dbReference>
<comment type="similarity">
    <text evidence="3">Belongs to the autotransporter-2 (AT-2) (TC 1.B.40) family.</text>
</comment>
<keyword evidence="16" id="KW-1185">Reference proteome</keyword>
<feature type="domain" description="Trimeric autotransporter adhesin YadA-like head" evidence="13">
    <location>
        <begin position="73"/>
        <end position="99"/>
    </location>
</feature>
<evidence type="ECO:0000256" key="1">
    <source>
        <dbReference type="ARBA" id="ARBA00004241"/>
    </source>
</evidence>
<dbReference type="InterPro" id="IPR005594">
    <property type="entry name" value="YadA_C"/>
</dbReference>
<evidence type="ECO:0000259" key="13">
    <source>
        <dbReference type="Pfam" id="PF05658"/>
    </source>
</evidence>
<evidence type="ECO:0000256" key="7">
    <source>
        <dbReference type="ARBA" id="ARBA00022729"/>
    </source>
</evidence>
<dbReference type="CDD" id="cd12820">
    <property type="entry name" value="LbR_YadA-like"/>
    <property type="match status" value="2"/>
</dbReference>
<dbReference type="Gene3D" id="2.150.10.10">
    <property type="entry name" value="Serralysin-like metalloprotease, C-terminal"/>
    <property type="match status" value="3"/>
</dbReference>
<evidence type="ECO:0000313" key="16">
    <source>
        <dbReference type="Proteomes" id="UP000191272"/>
    </source>
</evidence>
<dbReference type="InterPro" id="IPR008635">
    <property type="entry name" value="Coiled_stalk_dom"/>
</dbReference>
<evidence type="ECO:0000256" key="5">
    <source>
        <dbReference type="ARBA" id="ARBA00022452"/>
    </source>
</evidence>
<comment type="subcellular location">
    <subcellularLocation>
        <location evidence="2">Cell outer membrane</location>
    </subcellularLocation>
    <subcellularLocation>
        <location evidence="1">Cell surface</location>
    </subcellularLocation>
</comment>
<proteinExistence type="inferred from homology"/>
<evidence type="ECO:0000259" key="14">
    <source>
        <dbReference type="Pfam" id="PF05662"/>
    </source>
</evidence>
<keyword evidence="6" id="KW-0812">Transmembrane</keyword>
<gene>
    <name evidence="15" type="ORF">A6J88_13475</name>
</gene>
<evidence type="ECO:0000313" key="15">
    <source>
        <dbReference type="EMBL" id="ARC52085.1"/>
    </source>
</evidence>
<evidence type="ECO:0000256" key="2">
    <source>
        <dbReference type="ARBA" id="ARBA00004442"/>
    </source>
</evidence>
<dbReference type="SUPFAM" id="SSF54523">
    <property type="entry name" value="Pili subunits"/>
    <property type="match status" value="1"/>
</dbReference>
<evidence type="ECO:0000256" key="8">
    <source>
        <dbReference type="ARBA" id="ARBA00022927"/>
    </source>
</evidence>
<feature type="domain" description="Trimeric autotransporter adhesin YadA-like head" evidence="13">
    <location>
        <begin position="101"/>
        <end position="124"/>
    </location>
</feature>
<feature type="domain" description="Trimeric autotransporter adhesin YadA-like stalk" evidence="14">
    <location>
        <begin position="310"/>
        <end position="346"/>
    </location>
</feature>
<feature type="domain" description="Trimeric autotransporter adhesin YadA-like head" evidence="13">
    <location>
        <begin position="246"/>
        <end position="267"/>
    </location>
</feature>
<dbReference type="Proteomes" id="UP000191272">
    <property type="component" value="Chromosome"/>
</dbReference>
<keyword evidence="8" id="KW-0653">Protein transport</keyword>
<dbReference type="Gene3D" id="3.30.1300.30">
    <property type="entry name" value="GSPII I/J protein-like"/>
    <property type="match status" value="1"/>
</dbReference>
<dbReference type="Pfam" id="PF03895">
    <property type="entry name" value="YadA_anchor"/>
    <property type="match status" value="1"/>
</dbReference>
<feature type="chain" id="PRO_5047435169" evidence="11">
    <location>
        <begin position="25"/>
        <end position="443"/>
    </location>
</feature>